<gene>
    <name evidence="4" type="ORF">HMPREF9708_00245</name>
</gene>
<organism evidence="4 5">
    <name type="scientific">Facklamia languida CCUG 37842</name>
    <dbReference type="NCBI Taxonomy" id="883113"/>
    <lineage>
        <taxon>Bacteria</taxon>
        <taxon>Bacillati</taxon>
        <taxon>Bacillota</taxon>
        <taxon>Bacilli</taxon>
        <taxon>Lactobacillales</taxon>
        <taxon>Aerococcaceae</taxon>
        <taxon>Facklamia</taxon>
    </lineage>
</organism>
<dbReference type="GO" id="GO:0016757">
    <property type="term" value="F:glycosyltransferase activity"/>
    <property type="evidence" value="ECO:0007669"/>
    <property type="project" value="InterPro"/>
</dbReference>
<sequence>MKILHVLAQLPQQTGSGVYYRNLIEGLNHDEVQHALIYANQPPFEDNLNHYPSYPVQFMSEECPFPIPGMSDTMPYPHTIYSQMSDQEVRTWQTAFQKRLQAAKEQFQPDIVITHHLWYLTSLVLDCFTDIPVVGVSHGTDIRQARRHPQLAARYVNDLNRLSLVFSLSHQDKEAIQETYQIDETKIHITGNGYNPQIFYPPQKKISDGTIKILYAGKIAQAKGVFELAATFPALKSKYPQLELHIIGNGEEDKKGQLYQIAQADEASGFFLYPAVSQLELAEKMRQADLFVLPSYFEGLATIVLEALACGLRAVVTDLLPLKKLLGDTVNQSGIIEYVNLPRLYDQDKPIKEDLPIFIEDLTTHLDMQIQRILDHSTTESMRQEITRHSWPELIDRQYRLLQGLLSQ</sequence>
<evidence type="ECO:0008006" key="6">
    <source>
        <dbReference type="Google" id="ProtNLM"/>
    </source>
</evidence>
<dbReference type="eggNOG" id="COG0438">
    <property type="taxonomic scope" value="Bacteria"/>
</dbReference>
<dbReference type="SUPFAM" id="SSF53756">
    <property type="entry name" value="UDP-Glycosyltransferase/glycogen phosphorylase"/>
    <property type="match status" value="1"/>
</dbReference>
<dbReference type="CDD" id="cd03801">
    <property type="entry name" value="GT4_PimA-like"/>
    <property type="match status" value="1"/>
</dbReference>
<protein>
    <recommendedName>
        <fullName evidence="6">Glycosyltransferase subfamily 4-like N-terminal domain-containing protein</fullName>
    </recommendedName>
</protein>
<dbReference type="HOGENOM" id="CLU_032290_0_0_9"/>
<dbReference type="InterPro" id="IPR028098">
    <property type="entry name" value="Glyco_trans_4-like_N"/>
</dbReference>
<evidence type="ECO:0000313" key="5">
    <source>
        <dbReference type="Proteomes" id="UP000006190"/>
    </source>
</evidence>
<keyword evidence="1" id="KW-0808">Transferase</keyword>
<dbReference type="Proteomes" id="UP000006190">
    <property type="component" value="Unassembled WGS sequence"/>
</dbReference>
<dbReference type="PANTHER" id="PTHR46401:SF2">
    <property type="entry name" value="GLYCOSYLTRANSFERASE WBBK-RELATED"/>
    <property type="match status" value="1"/>
</dbReference>
<dbReference type="RefSeq" id="WP_006308130.1">
    <property type="nucleotide sequence ID" value="NZ_JH601133.1"/>
</dbReference>
<feature type="domain" description="Glycosyltransferase subfamily 4-like N-terminal" evidence="3">
    <location>
        <begin position="15"/>
        <end position="197"/>
    </location>
</feature>
<dbReference type="AlphaFoldDB" id="H3NHA6"/>
<evidence type="ECO:0000259" key="2">
    <source>
        <dbReference type="Pfam" id="PF00534"/>
    </source>
</evidence>
<dbReference type="OrthoDB" id="9804196at2"/>
<accession>H3NHA6</accession>
<dbReference type="PATRIC" id="fig|883113.3.peg.249"/>
<keyword evidence="5" id="KW-1185">Reference proteome</keyword>
<evidence type="ECO:0000313" key="4">
    <source>
        <dbReference type="EMBL" id="EHR38161.1"/>
    </source>
</evidence>
<dbReference type="PANTHER" id="PTHR46401">
    <property type="entry name" value="GLYCOSYLTRANSFERASE WBBK-RELATED"/>
    <property type="match status" value="1"/>
</dbReference>
<proteinExistence type="predicted"/>
<dbReference type="InterPro" id="IPR001296">
    <property type="entry name" value="Glyco_trans_1"/>
</dbReference>
<dbReference type="STRING" id="883113.HMPREF9708_00245"/>
<evidence type="ECO:0000259" key="3">
    <source>
        <dbReference type="Pfam" id="PF13439"/>
    </source>
</evidence>
<dbReference type="Gene3D" id="3.40.50.2000">
    <property type="entry name" value="Glycogen Phosphorylase B"/>
    <property type="match status" value="2"/>
</dbReference>
<feature type="domain" description="Glycosyl transferase family 1" evidence="2">
    <location>
        <begin position="201"/>
        <end position="331"/>
    </location>
</feature>
<reference evidence="4 5" key="1">
    <citation type="submission" date="2012-01" db="EMBL/GenBank/DDBJ databases">
        <title>The Genome Sequence of Facklamia languida CCUG 37842.</title>
        <authorList>
            <consortium name="The Broad Institute Genome Sequencing Platform"/>
            <person name="Earl A."/>
            <person name="Ward D."/>
            <person name="Feldgarden M."/>
            <person name="Gevers D."/>
            <person name="Huys G."/>
            <person name="Young S.K."/>
            <person name="Zeng Q."/>
            <person name="Gargeya S."/>
            <person name="Fitzgerald M."/>
            <person name="Haas B."/>
            <person name="Abouelleil A."/>
            <person name="Alvarado L."/>
            <person name="Arachchi H.M."/>
            <person name="Berlin A."/>
            <person name="Chapman S.B."/>
            <person name="Gearin G."/>
            <person name="Goldberg J."/>
            <person name="Griggs A."/>
            <person name="Gujja S."/>
            <person name="Hansen M."/>
            <person name="Heiman D."/>
            <person name="Howarth C."/>
            <person name="Larimer J."/>
            <person name="Lui A."/>
            <person name="MacDonald P.J.P."/>
            <person name="McCowen C."/>
            <person name="Montmayeur A."/>
            <person name="Murphy C."/>
            <person name="Neiman D."/>
            <person name="Pearson M."/>
            <person name="Priest M."/>
            <person name="Roberts A."/>
            <person name="Saif S."/>
            <person name="Shea T."/>
            <person name="Sisk P."/>
            <person name="Stolte C."/>
            <person name="Sykes S."/>
            <person name="Wortman J."/>
            <person name="Nusbaum C."/>
            <person name="Birren B."/>
        </authorList>
    </citation>
    <scope>NUCLEOTIDE SEQUENCE [LARGE SCALE GENOMIC DNA]</scope>
    <source>
        <strain evidence="4 5">CCUG 37842</strain>
    </source>
</reference>
<evidence type="ECO:0000256" key="1">
    <source>
        <dbReference type="ARBA" id="ARBA00022679"/>
    </source>
</evidence>
<name>H3NHA6_9LACT</name>
<comment type="caution">
    <text evidence="4">The sequence shown here is derived from an EMBL/GenBank/DDBJ whole genome shotgun (WGS) entry which is preliminary data.</text>
</comment>
<dbReference type="Pfam" id="PF13439">
    <property type="entry name" value="Glyco_transf_4"/>
    <property type="match status" value="1"/>
</dbReference>
<dbReference type="GO" id="GO:0009103">
    <property type="term" value="P:lipopolysaccharide biosynthetic process"/>
    <property type="evidence" value="ECO:0007669"/>
    <property type="project" value="TreeGrafter"/>
</dbReference>
<dbReference type="EMBL" id="AGEG01000002">
    <property type="protein sequence ID" value="EHR38161.1"/>
    <property type="molecule type" value="Genomic_DNA"/>
</dbReference>
<dbReference type="Pfam" id="PF00534">
    <property type="entry name" value="Glycos_transf_1"/>
    <property type="match status" value="1"/>
</dbReference>